<evidence type="ECO:0000313" key="1">
    <source>
        <dbReference type="EMBL" id="GAG86704.1"/>
    </source>
</evidence>
<reference evidence="1" key="1">
    <citation type="journal article" date="2014" name="Front. Microbiol.">
        <title>High frequency of phylogenetically diverse reductive dehalogenase-homologous genes in deep subseafloor sedimentary metagenomes.</title>
        <authorList>
            <person name="Kawai M."/>
            <person name="Futagami T."/>
            <person name="Toyoda A."/>
            <person name="Takaki Y."/>
            <person name="Nishi S."/>
            <person name="Hori S."/>
            <person name="Arai W."/>
            <person name="Tsubouchi T."/>
            <person name="Morono Y."/>
            <person name="Uchiyama I."/>
            <person name="Ito T."/>
            <person name="Fujiyama A."/>
            <person name="Inagaki F."/>
            <person name="Takami H."/>
        </authorList>
    </citation>
    <scope>NUCLEOTIDE SEQUENCE</scope>
    <source>
        <strain evidence="1">Expedition CK06-06</strain>
    </source>
</reference>
<name>X1AUP6_9ZZZZ</name>
<proteinExistence type="predicted"/>
<feature type="non-terminal residue" evidence="1">
    <location>
        <position position="122"/>
    </location>
</feature>
<dbReference type="EMBL" id="BART01015609">
    <property type="protein sequence ID" value="GAG86704.1"/>
    <property type="molecule type" value="Genomic_DNA"/>
</dbReference>
<dbReference type="AlphaFoldDB" id="X1AUP6"/>
<comment type="caution">
    <text evidence="1">The sequence shown here is derived from an EMBL/GenBank/DDBJ whole genome shotgun (WGS) entry which is preliminary data.</text>
</comment>
<gene>
    <name evidence="1" type="ORF">S01H4_30269</name>
</gene>
<protein>
    <submittedName>
        <fullName evidence="1">Uncharacterized protein</fullName>
    </submittedName>
</protein>
<organism evidence="1">
    <name type="scientific">marine sediment metagenome</name>
    <dbReference type="NCBI Taxonomy" id="412755"/>
    <lineage>
        <taxon>unclassified sequences</taxon>
        <taxon>metagenomes</taxon>
        <taxon>ecological metagenomes</taxon>
    </lineage>
</organism>
<sequence length="122" mass="14465">MDIFKQEPKFNWVCPFCNHSATITYETFFRDYLLLERDNIHGKLILIAVFIICPNEKCRKYKFSVGLFKAQYNTSNREYIKGQYINDWNLIPQSEAKPLPDYIPKAIIDDYKETCLIKDLSP</sequence>
<accession>X1AUP6</accession>